<dbReference type="SUPFAM" id="SSF51182">
    <property type="entry name" value="RmlC-like cupins"/>
    <property type="match status" value="1"/>
</dbReference>
<evidence type="ECO:0000313" key="2">
    <source>
        <dbReference type="EMBL" id="SLM89280.1"/>
    </source>
</evidence>
<sequence>MKHPDKQSFDTANVFGTGAPNDAFAPYFIGRSYLQGLTEPTDQVPLSLANVSFEPGCRNNWHRHDAATGGGQVLICTAGEGWYQSEGKDPVELTEGTVVVVPPNTKHWHGAKADSWFSHIAFILPGTEQSNVWLEPVDDEQYGRLAD</sequence>
<proteinExistence type="predicted"/>
<dbReference type="EMBL" id="FWFG01000030">
    <property type="protein sequence ID" value="SLM89280.1"/>
    <property type="molecule type" value="Genomic_DNA"/>
</dbReference>
<gene>
    <name evidence="2" type="ORF">FM110_03265</name>
</gene>
<keyword evidence="3" id="KW-1185">Reference proteome</keyword>
<dbReference type="InterPro" id="IPR011051">
    <property type="entry name" value="RmlC_Cupin_sf"/>
</dbReference>
<protein>
    <submittedName>
        <fullName evidence="2">4-carboxymuconolactone decarboxylase</fullName>
        <ecNumber evidence="2">4.1.1.44</ecNumber>
    </submittedName>
</protein>
<dbReference type="OrthoDB" id="9802489at2"/>
<keyword evidence="2" id="KW-0456">Lyase</keyword>
<dbReference type="Gene3D" id="2.60.120.10">
    <property type="entry name" value="Jelly Rolls"/>
    <property type="match status" value="1"/>
</dbReference>
<dbReference type="CDD" id="cd02233">
    <property type="entry name" value="cupin_HNL-like"/>
    <property type="match status" value="1"/>
</dbReference>
<feature type="domain" description="Cupin type-2" evidence="1">
    <location>
        <begin position="51"/>
        <end position="113"/>
    </location>
</feature>
<dbReference type="Proteomes" id="UP000195981">
    <property type="component" value="Unassembled WGS sequence"/>
</dbReference>
<dbReference type="PANTHER" id="PTHR43698:SF1">
    <property type="entry name" value="BLL4564 PROTEIN"/>
    <property type="match status" value="1"/>
</dbReference>
<dbReference type="EC" id="4.1.1.44" evidence="2"/>
<dbReference type="PANTHER" id="PTHR43698">
    <property type="entry name" value="RIBD C-TERMINAL DOMAIN CONTAINING PROTEIN"/>
    <property type="match status" value="1"/>
</dbReference>
<evidence type="ECO:0000313" key="3">
    <source>
        <dbReference type="Proteomes" id="UP000195981"/>
    </source>
</evidence>
<accession>A0A1X6WV03</accession>
<organism evidence="2 3">
    <name type="scientific">Brachybacterium nesterenkovii</name>
    <dbReference type="NCBI Taxonomy" id="47847"/>
    <lineage>
        <taxon>Bacteria</taxon>
        <taxon>Bacillati</taxon>
        <taxon>Actinomycetota</taxon>
        <taxon>Actinomycetes</taxon>
        <taxon>Micrococcales</taxon>
        <taxon>Dermabacteraceae</taxon>
        <taxon>Brachybacterium</taxon>
    </lineage>
</organism>
<dbReference type="InterPro" id="IPR013096">
    <property type="entry name" value="Cupin_2"/>
</dbReference>
<dbReference type="RefSeq" id="WP_087102625.1">
    <property type="nucleotide sequence ID" value="NZ_FWFG01000030.1"/>
</dbReference>
<dbReference type="AlphaFoldDB" id="A0A1X6WV03"/>
<dbReference type="Pfam" id="PF07883">
    <property type="entry name" value="Cupin_2"/>
    <property type="match status" value="1"/>
</dbReference>
<reference evidence="2 3" key="1">
    <citation type="submission" date="2017-02" db="EMBL/GenBank/DDBJ databases">
        <authorList>
            <person name="Peterson S.W."/>
        </authorList>
    </citation>
    <scope>NUCLEOTIDE SEQUENCE [LARGE SCALE GENOMIC DNA]</scope>
    <source>
        <strain evidence="2 3">CIP104813</strain>
    </source>
</reference>
<dbReference type="GO" id="GO:0047575">
    <property type="term" value="F:4-carboxymuconolactone decarboxylase activity"/>
    <property type="evidence" value="ECO:0007669"/>
    <property type="project" value="UniProtKB-EC"/>
</dbReference>
<dbReference type="InterPro" id="IPR014710">
    <property type="entry name" value="RmlC-like_jellyroll"/>
</dbReference>
<dbReference type="InterPro" id="IPR047263">
    <property type="entry name" value="HNL-like_cupin"/>
</dbReference>
<evidence type="ECO:0000259" key="1">
    <source>
        <dbReference type="Pfam" id="PF07883"/>
    </source>
</evidence>
<name>A0A1X6WV03_9MICO</name>